<dbReference type="EMBL" id="CP070608">
    <property type="protein sequence ID" value="QSE97246.1"/>
    <property type="molecule type" value="Genomic_DNA"/>
</dbReference>
<sequence>MEIISTITEILFIGLAFAAIITIIKYPKDLIRAFINFIRPTSFNLVSFLFYPLWLIIKSVDKAFRLNLIEETEGLYEVKSDEPYKATKKLKFDYRIGDKYIMAAIDGLELEKVMREFNGYLGDVEFKDFTLIQNNPAIFKLPDSISFIDFILLVQHVCTELDKIDSYGFFKSLDLSFYCYQDSNTLHNIIGKTNSDDPFSIYTLDDLNDDTHLRVNNSLLVRSMSIKGV</sequence>
<dbReference type="KEGG" id="fuv:JR347_16895"/>
<keyword evidence="1" id="KW-0472">Membrane</keyword>
<accession>A0A974WFG3</accession>
<gene>
    <name evidence="2" type="ORF">JR347_16895</name>
</gene>
<keyword evidence="1" id="KW-0812">Transmembrane</keyword>
<proteinExistence type="predicted"/>
<feature type="transmembrane region" description="Helical" evidence="1">
    <location>
        <begin position="6"/>
        <end position="24"/>
    </location>
</feature>
<dbReference type="AlphaFoldDB" id="A0A974WFG3"/>
<evidence type="ECO:0000313" key="2">
    <source>
        <dbReference type="EMBL" id="QSE97246.1"/>
    </source>
</evidence>
<feature type="transmembrane region" description="Helical" evidence="1">
    <location>
        <begin position="36"/>
        <end position="57"/>
    </location>
</feature>
<keyword evidence="3" id="KW-1185">Reference proteome</keyword>
<evidence type="ECO:0000256" key="1">
    <source>
        <dbReference type="SAM" id="Phobius"/>
    </source>
</evidence>
<dbReference type="Proteomes" id="UP000662783">
    <property type="component" value="Chromosome"/>
</dbReference>
<dbReference type="RefSeq" id="WP_205721757.1">
    <property type="nucleotide sequence ID" value="NZ_CP070608.1"/>
</dbReference>
<keyword evidence="1" id="KW-1133">Transmembrane helix</keyword>
<evidence type="ECO:0000313" key="3">
    <source>
        <dbReference type="Proteomes" id="UP000662783"/>
    </source>
</evidence>
<name>A0A974WFG3_9BACT</name>
<reference evidence="2" key="1">
    <citation type="submission" date="2021-02" db="EMBL/GenBank/DDBJ databases">
        <title>Fulvivirga sp. S481 isolated from sea water.</title>
        <authorList>
            <person name="Bae S.S."/>
            <person name="Baek K."/>
        </authorList>
    </citation>
    <scope>NUCLEOTIDE SEQUENCE</scope>
    <source>
        <strain evidence="2">S481</strain>
    </source>
</reference>
<organism evidence="2 3">
    <name type="scientific">Fulvivirga lutea</name>
    <dbReference type="NCBI Taxonomy" id="2810512"/>
    <lineage>
        <taxon>Bacteria</taxon>
        <taxon>Pseudomonadati</taxon>
        <taxon>Bacteroidota</taxon>
        <taxon>Cytophagia</taxon>
        <taxon>Cytophagales</taxon>
        <taxon>Fulvivirgaceae</taxon>
        <taxon>Fulvivirga</taxon>
    </lineage>
</organism>
<protein>
    <submittedName>
        <fullName evidence="2">Uncharacterized protein</fullName>
    </submittedName>
</protein>